<proteinExistence type="predicted"/>
<name>A0ABT9N5R4_9ACTN</name>
<dbReference type="Pfam" id="PF13560">
    <property type="entry name" value="HTH_31"/>
    <property type="match status" value="1"/>
</dbReference>
<evidence type="ECO:0000313" key="2">
    <source>
        <dbReference type="EMBL" id="MDP9798766.1"/>
    </source>
</evidence>
<organism evidence="2 3">
    <name type="scientific">Catenuloplanes nepalensis</name>
    <dbReference type="NCBI Taxonomy" id="587533"/>
    <lineage>
        <taxon>Bacteria</taxon>
        <taxon>Bacillati</taxon>
        <taxon>Actinomycetota</taxon>
        <taxon>Actinomycetes</taxon>
        <taxon>Micromonosporales</taxon>
        <taxon>Micromonosporaceae</taxon>
        <taxon>Catenuloplanes</taxon>
    </lineage>
</organism>
<dbReference type="PROSITE" id="PS50943">
    <property type="entry name" value="HTH_CROC1"/>
    <property type="match status" value="1"/>
</dbReference>
<dbReference type="Proteomes" id="UP001240984">
    <property type="component" value="Unassembled WGS sequence"/>
</dbReference>
<dbReference type="SUPFAM" id="SSF47413">
    <property type="entry name" value="lambda repressor-like DNA-binding domains"/>
    <property type="match status" value="1"/>
</dbReference>
<dbReference type="RefSeq" id="WP_306836892.1">
    <property type="nucleotide sequence ID" value="NZ_JAUSRA010000001.1"/>
</dbReference>
<evidence type="ECO:0000259" key="1">
    <source>
        <dbReference type="PROSITE" id="PS50943"/>
    </source>
</evidence>
<dbReference type="Pfam" id="PF19054">
    <property type="entry name" value="DUF5753"/>
    <property type="match status" value="1"/>
</dbReference>
<dbReference type="InterPro" id="IPR043917">
    <property type="entry name" value="DUF5753"/>
</dbReference>
<keyword evidence="3" id="KW-1185">Reference proteome</keyword>
<dbReference type="Gene3D" id="1.10.260.40">
    <property type="entry name" value="lambda repressor-like DNA-binding domains"/>
    <property type="match status" value="1"/>
</dbReference>
<reference evidence="2 3" key="1">
    <citation type="submission" date="2023-07" db="EMBL/GenBank/DDBJ databases">
        <title>Sequencing the genomes of 1000 actinobacteria strains.</title>
        <authorList>
            <person name="Klenk H.-P."/>
        </authorList>
    </citation>
    <scope>NUCLEOTIDE SEQUENCE [LARGE SCALE GENOMIC DNA]</scope>
    <source>
        <strain evidence="2 3">DSM 44710</strain>
    </source>
</reference>
<protein>
    <submittedName>
        <fullName evidence="2">Transcriptional regulator with XRE-family HTH domain</fullName>
    </submittedName>
</protein>
<dbReference type="EMBL" id="JAUSRA010000001">
    <property type="protein sequence ID" value="MDP9798766.1"/>
    <property type="molecule type" value="Genomic_DNA"/>
</dbReference>
<dbReference type="InterPro" id="IPR001387">
    <property type="entry name" value="Cro/C1-type_HTH"/>
</dbReference>
<evidence type="ECO:0000313" key="3">
    <source>
        <dbReference type="Proteomes" id="UP001240984"/>
    </source>
</evidence>
<dbReference type="CDD" id="cd00093">
    <property type="entry name" value="HTH_XRE"/>
    <property type="match status" value="1"/>
</dbReference>
<sequence>MLHPVTGEIGQPLAKIRRSYGESMGNPMPSDQASTAHPMLRALGHELKVARERKGITQEALAAEIHFSNTHVSAVESGKRPPSAELIHRADDALTTGGLLSRLLNAAHQAATREIMPEWFRPWAEIETVATALRSYQPLVLDGLLQTPAYARALLQAGDPTANEDTLQRAVETRLQRQQILSRPTPPRLITVLEESILHRPISDSPTPMREQLDHLITMATTGTADIHILRTEVGVHRGLAGAFVLATLLSSPDVAYIDTQLRGLVIETPVDVDAARRIWEGLLGEALPKRQSLKLIQEAAQSWKT</sequence>
<dbReference type="InterPro" id="IPR010982">
    <property type="entry name" value="Lambda_DNA-bd_dom_sf"/>
</dbReference>
<feature type="domain" description="HTH cro/C1-type" evidence="1">
    <location>
        <begin position="47"/>
        <end position="100"/>
    </location>
</feature>
<comment type="caution">
    <text evidence="2">The sequence shown here is derived from an EMBL/GenBank/DDBJ whole genome shotgun (WGS) entry which is preliminary data.</text>
</comment>
<accession>A0ABT9N5R4</accession>
<gene>
    <name evidence="2" type="ORF">J2S43_007278</name>
</gene>
<dbReference type="SMART" id="SM00530">
    <property type="entry name" value="HTH_XRE"/>
    <property type="match status" value="1"/>
</dbReference>